<accession>A0ABT5HJY6</accession>
<dbReference type="InterPro" id="IPR011008">
    <property type="entry name" value="Dimeric_a/b-barrel"/>
</dbReference>
<name>A0ABT5HJY6_9CAUL</name>
<evidence type="ECO:0000313" key="1">
    <source>
        <dbReference type="EMBL" id="MDC7675924.1"/>
    </source>
</evidence>
<proteinExistence type="predicted"/>
<evidence type="ECO:0000313" key="2">
    <source>
        <dbReference type="Proteomes" id="UP001218579"/>
    </source>
</evidence>
<dbReference type="Gene3D" id="3.30.70.100">
    <property type="match status" value="1"/>
</dbReference>
<dbReference type="SUPFAM" id="SSF54909">
    <property type="entry name" value="Dimeric alpha+beta barrel"/>
    <property type="match status" value="1"/>
</dbReference>
<comment type="caution">
    <text evidence="1">The sequence shown here is derived from an EMBL/GenBank/DDBJ whole genome shotgun (WGS) entry which is preliminary data.</text>
</comment>
<dbReference type="InterPro" id="IPR008000">
    <property type="entry name" value="Rham/fucose_mutarotase"/>
</dbReference>
<organism evidence="1 2">
    <name type="scientific">Asticcacaulis machinosus</name>
    <dbReference type="NCBI Taxonomy" id="2984211"/>
    <lineage>
        <taxon>Bacteria</taxon>
        <taxon>Pseudomonadati</taxon>
        <taxon>Pseudomonadota</taxon>
        <taxon>Alphaproteobacteria</taxon>
        <taxon>Caulobacterales</taxon>
        <taxon>Caulobacteraceae</taxon>
        <taxon>Asticcacaulis</taxon>
    </lineage>
</organism>
<dbReference type="Proteomes" id="UP001218579">
    <property type="component" value="Unassembled WGS sequence"/>
</dbReference>
<dbReference type="Pfam" id="PF05336">
    <property type="entry name" value="rhaM"/>
    <property type="match status" value="1"/>
</dbReference>
<gene>
    <name evidence="1" type="ORF">PQU98_07280</name>
</gene>
<dbReference type="RefSeq" id="WP_272744240.1">
    <property type="nucleotide sequence ID" value="NZ_JAQQKV010000001.1"/>
</dbReference>
<keyword evidence="2" id="KW-1185">Reference proteome</keyword>
<protein>
    <submittedName>
        <fullName evidence="1">L-rhamnose mutarotase</fullName>
    </submittedName>
</protein>
<dbReference type="InterPro" id="IPR052996">
    <property type="entry name" value="Carb_Metab_Mutarotase"/>
</dbReference>
<dbReference type="PANTHER" id="PTHR43239">
    <property type="entry name" value="UPF0734 PROTEIN DDB_G0273871/DDB_G0273177"/>
    <property type="match status" value="1"/>
</dbReference>
<sequence>MTLTRHCFALDLNDDPALIERYKDWHRPGKVPSAVIASIRAADIRDMQIWQTGDRMFMIMETGPQFSPAAKAASDASSADVQAWEHLMWQFQKPLPFAKPGEKWVALQSVFDLSEQP</sequence>
<dbReference type="PANTHER" id="PTHR43239:SF1">
    <property type="entry name" value="UPF0734 PROTEIN DDB_G0273871_DDB_G0273177"/>
    <property type="match status" value="1"/>
</dbReference>
<dbReference type="EMBL" id="JAQQKV010000001">
    <property type="protein sequence ID" value="MDC7675924.1"/>
    <property type="molecule type" value="Genomic_DNA"/>
</dbReference>
<reference evidence="1 2" key="1">
    <citation type="submission" date="2023-01" db="EMBL/GenBank/DDBJ databases">
        <title>Novel species of the genus Asticcacaulis isolated from rivers.</title>
        <authorList>
            <person name="Lu H."/>
        </authorList>
    </citation>
    <scope>NUCLEOTIDE SEQUENCE [LARGE SCALE GENOMIC DNA]</scope>
    <source>
        <strain evidence="1 2">LKC15W</strain>
    </source>
</reference>